<dbReference type="PROSITE" id="PS00134">
    <property type="entry name" value="TRYPSIN_HIS"/>
    <property type="match status" value="1"/>
</dbReference>
<evidence type="ECO:0000313" key="8">
    <source>
        <dbReference type="Proteomes" id="UP000093412"/>
    </source>
</evidence>
<name>A0ABX2Y878_9CELL</name>
<feature type="domain" description="Peptidase S1" evidence="6">
    <location>
        <begin position="171"/>
        <end position="332"/>
    </location>
</feature>
<comment type="caution">
    <text evidence="7">The sequence shown here is derived from an EMBL/GenBank/DDBJ whole genome shotgun (WGS) entry which is preliminary data.</text>
</comment>
<evidence type="ECO:0000256" key="1">
    <source>
        <dbReference type="ARBA" id="ARBA00007664"/>
    </source>
</evidence>
<evidence type="ECO:0000259" key="6">
    <source>
        <dbReference type="Pfam" id="PF00089"/>
    </source>
</evidence>
<keyword evidence="4" id="KW-0720">Serine protease</keyword>
<organism evidence="7 8">
    <name type="scientific">Oerskovia enterophila</name>
    <dbReference type="NCBI Taxonomy" id="43678"/>
    <lineage>
        <taxon>Bacteria</taxon>
        <taxon>Bacillati</taxon>
        <taxon>Actinomycetota</taxon>
        <taxon>Actinomycetes</taxon>
        <taxon>Micrococcales</taxon>
        <taxon>Cellulomonadaceae</taxon>
        <taxon>Oerskovia</taxon>
    </lineage>
</organism>
<reference evidence="7 8" key="1">
    <citation type="submission" date="2016-06" db="EMBL/GenBank/DDBJ databases">
        <title>Genome sequence of Oerskovia enterophila DSM 43852.</title>
        <authorList>
            <person name="Poehlein A."/>
            <person name="Jag V."/>
            <person name="Bengelsdorf F.R."/>
            <person name="Daniel R."/>
            <person name="Duerre P."/>
        </authorList>
    </citation>
    <scope>NUCLEOTIDE SEQUENCE [LARGE SCALE GENOMIC DNA]</scope>
    <source>
        <strain evidence="7 8">DSM 43852</strain>
    </source>
</reference>
<gene>
    <name evidence="7" type="ORF">OERS_03940</name>
</gene>
<protein>
    <recommendedName>
        <fullName evidence="6">Peptidase S1 domain-containing protein</fullName>
    </recommendedName>
</protein>
<evidence type="ECO:0000256" key="5">
    <source>
        <dbReference type="ARBA" id="ARBA00023157"/>
    </source>
</evidence>
<dbReference type="Pfam" id="PF00089">
    <property type="entry name" value="Trypsin"/>
    <property type="match status" value="1"/>
</dbReference>
<dbReference type="EMBL" id="MAQA01000003">
    <property type="protein sequence ID" value="OCI32802.1"/>
    <property type="molecule type" value="Genomic_DNA"/>
</dbReference>
<evidence type="ECO:0000256" key="4">
    <source>
        <dbReference type="ARBA" id="ARBA00022825"/>
    </source>
</evidence>
<dbReference type="InterPro" id="IPR043504">
    <property type="entry name" value="Peptidase_S1_PA_chymotrypsin"/>
</dbReference>
<keyword evidence="3" id="KW-0378">Hydrolase</keyword>
<dbReference type="InterPro" id="IPR001316">
    <property type="entry name" value="Pept_S1A_streptogrisin"/>
</dbReference>
<sequence>MQQDAVALTERLEGHDRLASVGIALDRSAIEVYWYGDESDLDRALDDVSAPVALLQSEYFPKELRETAQELLNGAAGVDVASVTMRADGAGLIVALSPSSGGARSAVAGNERAVSRVAQVPVEFEELPVAFSSRQSDTNHFAGARINKFLTNKITNRCTSAFAAVRPSENNKKFLLTAAHCAQVGDTWVVHDGVAGSNSYYMLGNTVSRNELYDVATIDSTISYPFMWTGAWNSSSYTEINGLTSPVVGSEICYSGSFTGLVCGNIVTEPESNRTVSLGAGGTQTVYAYRTINSSQIGAGQGDSGGPGYVLTNTSSGLKRSAATIISAGVGAGIPCPGDPAETNRVCGYNILTTSVAKALTSQNLALQIIP</sequence>
<proteinExistence type="inferred from homology"/>
<dbReference type="PRINTS" id="PR00861">
    <property type="entry name" value="ALYTICPTASE"/>
</dbReference>
<dbReference type="Gene3D" id="2.40.10.10">
    <property type="entry name" value="Trypsin-like serine proteases"/>
    <property type="match status" value="2"/>
</dbReference>
<dbReference type="SUPFAM" id="SSF50494">
    <property type="entry name" value="Trypsin-like serine proteases"/>
    <property type="match status" value="1"/>
</dbReference>
<keyword evidence="8" id="KW-1185">Reference proteome</keyword>
<dbReference type="InterPro" id="IPR018114">
    <property type="entry name" value="TRYPSIN_HIS"/>
</dbReference>
<dbReference type="InterPro" id="IPR009003">
    <property type="entry name" value="Peptidase_S1_PA"/>
</dbReference>
<dbReference type="Proteomes" id="UP000093412">
    <property type="component" value="Unassembled WGS sequence"/>
</dbReference>
<evidence type="ECO:0000313" key="7">
    <source>
        <dbReference type="EMBL" id="OCI32802.1"/>
    </source>
</evidence>
<keyword evidence="5" id="KW-1015">Disulfide bond</keyword>
<dbReference type="InterPro" id="IPR001254">
    <property type="entry name" value="Trypsin_dom"/>
</dbReference>
<evidence type="ECO:0000256" key="3">
    <source>
        <dbReference type="ARBA" id="ARBA00022801"/>
    </source>
</evidence>
<keyword evidence="2" id="KW-0645">Protease</keyword>
<accession>A0ABX2Y878</accession>
<comment type="similarity">
    <text evidence="1">Belongs to the peptidase S1 family.</text>
</comment>
<evidence type="ECO:0000256" key="2">
    <source>
        <dbReference type="ARBA" id="ARBA00022670"/>
    </source>
</evidence>